<dbReference type="EMBL" id="CAADRP010001112">
    <property type="protein sequence ID" value="VFU35867.1"/>
    <property type="molecule type" value="Genomic_DNA"/>
</dbReference>
<accession>A0A6N2L4I7</accession>
<name>A0A6N2L4I7_SALVM</name>
<proteinExistence type="predicted"/>
<sequence length="198" mass="22855">MVFVEWSIRWSNYKTRSNDIFKGQFKQMSYLRDSKKRKYIRFPQFRHEFQATIHMYQGVVLRNKTQNREKVNQMGEAKNNTQVETIMASKVETINGKEGNLNVTEFCAKLLNNGSKTTRDPMKHGITGSPVFIYVVSSLGMLMWIRGRTCSKVCIKSGSDCTLISKVYGVSLSLKLHNHSCPSYCMDLREVQKRSECS</sequence>
<organism evidence="1">
    <name type="scientific">Salix viminalis</name>
    <name type="common">Common osier</name>
    <name type="synonym">Basket willow</name>
    <dbReference type="NCBI Taxonomy" id="40686"/>
    <lineage>
        <taxon>Eukaryota</taxon>
        <taxon>Viridiplantae</taxon>
        <taxon>Streptophyta</taxon>
        <taxon>Embryophyta</taxon>
        <taxon>Tracheophyta</taxon>
        <taxon>Spermatophyta</taxon>
        <taxon>Magnoliopsida</taxon>
        <taxon>eudicotyledons</taxon>
        <taxon>Gunneridae</taxon>
        <taxon>Pentapetalae</taxon>
        <taxon>rosids</taxon>
        <taxon>fabids</taxon>
        <taxon>Malpighiales</taxon>
        <taxon>Salicaceae</taxon>
        <taxon>Saliceae</taxon>
        <taxon>Salix</taxon>
    </lineage>
</organism>
<dbReference type="AlphaFoldDB" id="A0A6N2L4I7"/>
<protein>
    <submittedName>
        <fullName evidence="1">Uncharacterized protein</fullName>
    </submittedName>
</protein>
<reference evidence="1" key="1">
    <citation type="submission" date="2019-03" db="EMBL/GenBank/DDBJ databases">
        <authorList>
            <person name="Mank J."/>
            <person name="Almeida P."/>
        </authorList>
    </citation>
    <scope>NUCLEOTIDE SEQUENCE</scope>
    <source>
        <strain evidence="1">78183</strain>
    </source>
</reference>
<gene>
    <name evidence="1" type="ORF">SVIM_LOCUS178890</name>
</gene>
<evidence type="ECO:0000313" key="1">
    <source>
        <dbReference type="EMBL" id="VFU35867.1"/>
    </source>
</evidence>